<dbReference type="SUPFAM" id="SSF53335">
    <property type="entry name" value="S-adenosyl-L-methionine-dependent methyltransferases"/>
    <property type="match status" value="1"/>
</dbReference>
<dbReference type="Gene3D" id="3.40.50.150">
    <property type="entry name" value="Vaccinia Virus protein VP39"/>
    <property type="match status" value="1"/>
</dbReference>
<dbReference type="InterPro" id="IPR029063">
    <property type="entry name" value="SAM-dependent_MTases_sf"/>
</dbReference>
<evidence type="ECO:0000313" key="1">
    <source>
        <dbReference type="EMBL" id="SVE03818.1"/>
    </source>
</evidence>
<name>A0A383A9Q4_9ZZZZ</name>
<accession>A0A383A9Q4</accession>
<reference evidence="1" key="1">
    <citation type="submission" date="2018-05" db="EMBL/GenBank/DDBJ databases">
        <authorList>
            <person name="Lanie J.A."/>
            <person name="Ng W.-L."/>
            <person name="Kazmierczak K.M."/>
            <person name="Andrzejewski T.M."/>
            <person name="Davidsen T.M."/>
            <person name="Wayne K.J."/>
            <person name="Tettelin H."/>
            <person name="Glass J.I."/>
            <person name="Rusch D."/>
            <person name="Podicherti R."/>
            <person name="Tsui H.-C.T."/>
            <person name="Winkler M.E."/>
        </authorList>
    </citation>
    <scope>NUCLEOTIDE SEQUENCE</scope>
</reference>
<proteinExistence type="predicted"/>
<dbReference type="AlphaFoldDB" id="A0A383A9Q4"/>
<sequence length="243" mass="27300">MKEREIRPLDLFARYQKLSLEDIKVFFSDKSCFVQINCPGCASAKNRPAFEKFGFRYVECNQCGSLFTSPRPSQQVLDAYYSNSASANYWAEVFFPAVMESRREKIFLPRVRQIQSLLEEKSIDPKVVMDVGAGYGIFLEEYKKQFPSAHVCAVEPGQKMARVCQGKGIETLLSTAEAANSWAGKANLVSCFEVIEHVFAPEEFVLALSRLLKTGGHLLISGLGVEGFDIQVLWDKSKSIYPP</sequence>
<protein>
    <recommendedName>
        <fullName evidence="2">Methyltransferase type 11 domain-containing protein</fullName>
    </recommendedName>
</protein>
<dbReference type="EMBL" id="UINC01189917">
    <property type="protein sequence ID" value="SVE03818.1"/>
    <property type="molecule type" value="Genomic_DNA"/>
</dbReference>
<dbReference type="PANTHER" id="PTHR43861:SF6">
    <property type="entry name" value="METHYLTRANSFERASE TYPE 11"/>
    <property type="match status" value="1"/>
</dbReference>
<feature type="non-terminal residue" evidence="1">
    <location>
        <position position="243"/>
    </location>
</feature>
<dbReference type="CDD" id="cd02440">
    <property type="entry name" value="AdoMet_MTases"/>
    <property type="match status" value="1"/>
</dbReference>
<dbReference type="PANTHER" id="PTHR43861">
    <property type="entry name" value="TRANS-ACONITATE 2-METHYLTRANSFERASE-RELATED"/>
    <property type="match status" value="1"/>
</dbReference>
<dbReference type="Pfam" id="PF13489">
    <property type="entry name" value="Methyltransf_23"/>
    <property type="match status" value="1"/>
</dbReference>
<gene>
    <name evidence="1" type="ORF">METZ01_LOCUS456672</name>
</gene>
<evidence type="ECO:0008006" key="2">
    <source>
        <dbReference type="Google" id="ProtNLM"/>
    </source>
</evidence>
<organism evidence="1">
    <name type="scientific">marine metagenome</name>
    <dbReference type="NCBI Taxonomy" id="408172"/>
    <lineage>
        <taxon>unclassified sequences</taxon>
        <taxon>metagenomes</taxon>
        <taxon>ecological metagenomes</taxon>
    </lineage>
</organism>